<evidence type="ECO:0000256" key="3">
    <source>
        <dbReference type="ARBA" id="ARBA00022989"/>
    </source>
</evidence>
<dbReference type="PANTHER" id="PTHR10519">
    <property type="entry name" value="GABA-B RECEPTOR"/>
    <property type="match status" value="1"/>
</dbReference>
<dbReference type="GO" id="GO:0004965">
    <property type="term" value="F:G protein-coupled GABA receptor activity"/>
    <property type="evidence" value="ECO:0007669"/>
    <property type="project" value="InterPro"/>
</dbReference>
<dbReference type="OrthoDB" id="2150267at2759"/>
<feature type="transmembrane region" description="Helical" evidence="9">
    <location>
        <begin position="306"/>
        <end position="330"/>
    </location>
</feature>
<dbReference type="InterPro" id="IPR028082">
    <property type="entry name" value="Peripla_BP_I"/>
</dbReference>
<keyword evidence="3 9" id="KW-1133">Transmembrane helix</keyword>
<evidence type="ECO:0000256" key="4">
    <source>
        <dbReference type="ARBA" id="ARBA00023040"/>
    </source>
</evidence>
<keyword evidence="13" id="KW-1185">Reference proteome</keyword>
<evidence type="ECO:0000256" key="6">
    <source>
        <dbReference type="ARBA" id="ARBA00023170"/>
    </source>
</evidence>
<accession>A0A8S4NSY2</accession>
<dbReference type="Gene3D" id="3.40.50.2300">
    <property type="match status" value="2"/>
</dbReference>
<dbReference type="EMBL" id="CAIIXF020000005">
    <property type="protein sequence ID" value="CAH1784846.1"/>
    <property type="molecule type" value="Genomic_DNA"/>
</dbReference>
<dbReference type="PANTHER" id="PTHR10519:SF74">
    <property type="entry name" value="GAMMA-AMINOBUTYRIC ACID TYPE B RECEPTOR SUBUNIT 2"/>
    <property type="match status" value="1"/>
</dbReference>
<name>A0A8S4NSY2_OWEFU</name>
<sequence>MKLLSDGFPFNDLVTHFAMENKWNKVMIISDLGFDDLAKHLEDTLIRSNVTVSNVYIVEDVDDPSEILTAIKESGVRIIVFQVYPIMYYKLSCEAYRQNMHVPGYVWIDNRHHSQSVKDYFELYSDVNCTWDEILTSVEGMFATSPISYLELFPNTITIGGKSVKTLSEIGGIKGDAARLYGYDAIWSMALTMNNTIKRIEPQTLDEFTYKHKNYTDIFLEEMKNLSFTGATGPVEFSAEGSRMEKLVLRQVRNGTHVPVGIYDGTTQILDLLKSPEYMWEPFGNTIPSSKPRLEHTYLRVSRVLFGIYVTISVVGIAICLIDLILMLIYRSHSGIVHDWPIIRVIVCFGCIVLNIAVILMGVDDSDSSSRVYQGACQTASWMFVFGYTLALGGMLVNSIATYHFYTKESVTKSVQQELKYCAILVSCLLLDMILLILWQVVDPLTIKTEFLQKEVGIENVNMRQISIHVPISILP</sequence>
<comment type="subcellular location">
    <subcellularLocation>
        <location evidence="1">Membrane</location>
        <topology evidence="1">Multi-pass membrane protein</topology>
    </subcellularLocation>
</comment>
<dbReference type="Pfam" id="PF01094">
    <property type="entry name" value="ANF_receptor"/>
    <property type="match status" value="1"/>
</dbReference>
<feature type="transmembrane region" description="Helical" evidence="9">
    <location>
        <begin position="418"/>
        <end position="442"/>
    </location>
</feature>
<gene>
    <name evidence="12" type="ORF">OFUS_LOCUS10977</name>
</gene>
<dbReference type="GO" id="GO:0007214">
    <property type="term" value="P:gamma-aminobutyric acid signaling pathway"/>
    <property type="evidence" value="ECO:0007669"/>
    <property type="project" value="TreeGrafter"/>
</dbReference>
<evidence type="ECO:0000259" key="11">
    <source>
        <dbReference type="Pfam" id="PF01094"/>
    </source>
</evidence>
<evidence type="ECO:0000259" key="10">
    <source>
        <dbReference type="Pfam" id="PF00003"/>
    </source>
</evidence>
<feature type="domain" description="Receptor ligand binding region" evidence="11">
    <location>
        <begin position="22"/>
        <end position="247"/>
    </location>
</feature>
<evidence type="ECO:0000256" key="9">
    <source>
        <dbReference type="SAM" id="Phobius"/>
    </source>
</evidence>
<dbReference type="InterPro" id="IPR017978">
    <property type="entry name" value="GPCR_3_C"/>
</dbReference>
<comment type="caution">
    <text evidence="12">The sequence shown here is derived from an EMBL/GenBank/DDBJ whole genome shotgun (WGS) entry which is preliminary data.</text>
</comment>
<dbReference type="Proteomes" id="UP000749559">
    <property type="component" value="Unassembled WGS sequence"/>
</dbReference>
<dbReference type="PRINTS" id="PR01176">
    <property type="entry name" value="GABABRECEPTR"/>
</dbReference>
<feature type="transmembrane region" description="Helical" evidence="9">
    <location>
        <begin position="342"/>
        <end position="363"/>
    </location>
</feature>
<keyword evidence="7" id="KW-0325">Glycoprotein</keyword>
<evidence type="ECO:0000313" key="13">
    <source>
        <dbReference type="Proteomes" id="UP000749559"/>
    </source>
</evidence>
<evidence type="ECO:0000256" key="8">
    <source>
        <dbReference type="ARBA" id="ARBA00023224"/>
    </source>
</evidence>
<evidence type="ECO:0008006" key="14">
    <source>
        <dbReference type="Google" id="ProtNLM"/>
    </source>
</evidence>
<evidence type="ECO:0000256" key="2">
    <source>
        <dbReference type="ARBA" id="ARBA00022692"/>
    </source>
</evidence>
<dbReference type="GO" id="GO:0038039">
    <property type="term" value="C:G protein-coupled receptor heterodimeric complex"/>
    <property type="evidence" value="ECO:0007669"/>
    <property type="project" value="TreeGrafter"/>
</dbReference>
<evidence type="ECO:0000313" key="12">
    <source>
        <dbReference type="EMBL" id="CAH1784846.1"/>
    </source>
</evidence>
<keyword evidence="2 9" id="KW-0812">Transmembrane</keyword>
<feature type="domain" description="G-protein coupled receptors family 3 profile" evidence="10">
    <location>
        <begin position="300"/>
        <end position="449"/>
    </location>
</feature>
<keyword evidence="8" id="KW-0807">Transducer</keyword>
<keyword evidence="5 9" id="KW-0472">Membrane</keyword>
<reference evidence="12" key="1">
    <citation type="submission" date="2022-03" db="EMBL/GenBank/DDBJ databases">
        <authorList>
            <person name="Martin C."/>
        </authorList>
    </citation>
    <scope>NUCLEOTIDE SEQUENCE</scope>
</reference>
<dbReference type="PRINTS" id="PR01177">
    <property type="entry name" value="GABAB1RECPTR"/>
</dbReference>
<keyword evidence="4" id="KW-0297">G-protein coupled receptor</keyword>
<keyword evidence="6" id="KW-0675">Receptor</keyword>
<dbReference type="SUPFAM" id="SSF53822">
    <property type="entry name" value="Periplasmic binding protein-like I"/>
    <property type="match status" value="1"/>
</dbReference>
<dbReference type="Pfam" id="PF00003">
    <property type="entry name" value="7tm_3"/>
    <property type="match status" value="1"/>
</dbReference>
<organism evidence="12 13">
    <name type="scientific">Owenia fusiformis</name>
    <name type="common">Polychaete worm</name>
    <dbReference type="NCBI Taxonomy" id="6347"/>
    <lineage>
        <taxon>Eukaryota</taxon>
        <taxon>Metazoa</taxon>
        <taxon>Spiralia</taxon>
        <taxon>Lophotrochozoa</taxon>
        <taxon>Annelida</taxon>
        <taxon>Polychaeta</taxon>
        <taxon>Sedentaria</taxon>
        <taxon>Canalipalpata</taxon>
        <taxon>Sabellida</taxon>
        <taxon>Oweniida</taxon>
        <taxon>Oweniidae</taxon>
        <taxon>Owenia</taxon>
    </lineage>
</organism>
<dbReference type="AlphaFoldDB" id="A0A8S4NSY2"/>
<evidence type="ECO:0000256" key="7">
    <source>
        <dbReference type="ARBA" id="ARBA00023180"/>
    </source>
</evidence>
<evidence type="ECO:0000256" key="1">
    <source>
        <dbReference type="ARBA" id="ARBA00004141"/>
    </source>
</evidence>
<feature type="transmembrane region" description="Helical" evidence="9">
    <location>
        <begin position="383"/>
        <end position="406"/>
    </location>
</feature>
<evidence type="ECO:0000256" key="5">
    <source>
        <dbReference type="ARBA" id="ARBA00023136"/>
    </source>
</evidence>
<proteinExistence type="predicted"/>
<dbReference type="InterPro" id="IPR001828">
    <property type="entry name" value="ANF_lig-bd_rcpt"/>
</dbReference>
<dbReference type="InterPro" id="IPR002455">
    <property type="entry name" value="GPCR3_GABA-B"/>
</dbReference>
<protein>
    <recommendedName>
        <fullName evidence="14">G-protein coupled receptors family 3 profile domain-containing protein</fullName>
    </recommendedName>
</protein>